<feature type="signal peptide" evidence="2">
    <location>
        <begin position="1"/>
        <end position="19"/>
    </location>
</feature>
<evidence type="ECO:0000313" key="3">
    <source>
        <dbReference type="EMBL" id="UWP82991.1"/>
    </source>
</evidence>
<name>A0ABY5W4H8_9ACTN</name>
<feature type="compositionally biased region" description="Low complexity" evidence="1">
    <location>
        <begin position="113"/>
        <end position="151"/>
    </location>
</feature>
<reference evidence="3" key="1">
    <citation type="submission" date="2021-04" db="EMBL/GenBank/DDBJ databases">
        <authorList>
            <person name="Hartkoorn R.C."/>
            <person name="Beaudoing E."/>
            <person name="Hot D."/>
        </authorList>
    </citation>
    <scope>NUCLEOTIDE SEQUENCE</scope>
    <source>
        <strain evidence="3">NRRL B-16292</strain>
    </source>
</reference>
<keyword evidence="4" id="KW-1185">Reference proteome</keyword>
<evidence type="ECO:0000256" key="2">
    <source>
        <dbReference type="SAM" id="SignalP"/>
    </source>
</evidence>
<gene>
    <name evidence="3" type="ORF">Dfulv_01385</name>
</gene>
<reference evidence="3" key="2">
    <citation type="submission" date="2022-09" db="EMBL/GenBank/DDBJ databases">
        <title>Biosynthetic gene clusters of Dactylosporangioum fulvum.</title>
        <authorList>
            <person name="Caradec T."/>
        </authorList>
    </citation>
    <scope>NUCLEOTIDE SEQUENCE</scope>
    <source>
        <strain evidence="3">NRRL B-16292</strain>
    </source>
</reference>
<accession>A0ABY5W4H8</accession>
<organism evidence="3 4">
    <name type="scientific">Dactylosporangium fulvum</name>
    <dbReference type="NCBI Taxonomy" id="53359"/>
    <lineage>
        <taxon>Bacteria</taxon>
        <taxon>Bacillati</taxon>
        <taxon>Actinomycetota</taxon>
        <taxon>Actinomycetes</taxon>
        <taxon>Micromonosporales</taxon>
        <taxon>Micromonosporaceae</taxon>
        <taxon>Dactylosporangium</taxon>
    </lineage>
</organism>
<dbReference type="RefSeq" id="WP_259860771.1">
    <property type="nucleotide sequence ID" value="NZ_BAAAST010000031.1"/>
</dbReference>
<proteinExistence type="predicted"/>
<keyword evidence="2" id="KW-0732">Signal</keyword>
<evidence type="ECO:0000313" key="4">
    <source>
        <dbReference type="Proteomes" id="UP001059617"/>
    </source>
</evidence>
<sequence length="234" mass="23129">MTRSFRRRTVLGAALLASAALSVGLLSGCGAGQITGTDTQVPAIPGVNADSADGHLALRDAAVVYADEFKAGSTVPLSVRLFNNSKQAVKLTGVTTPAGTVVLVGKSSTAAAAAPTADESSASPSGSRQPSGSASHSKPAAAPSPTSPGTSQISINIPVAGMVTLTHDAGTYLAVSPLTGEPLKAGGNLPDVTFTFTYADGTTTTLKLAELPMTTPLTPLPKPSAVVPGGGEGH</sequence>
<feature type="region of interest" description="Disordered" evidence="1">
    <location>
        <begin position="113"/>
        <end position="153"/>
    </location>
</feature>
<protein>
    <recommendedName>
        <fullName evidence="5">Copper chaperone PCu(A)C</fullName>
    </recommendedName>
</protein>
<dbReference type="EMBL" id="CP073720">
    <property type="protein sequence ID" value="UWP82991.1"/>
    <property type="molecule type" value="Genomic_DNA"/>
</dbReference>
<feature type="chain" id="PRO_5046250565" description="Copper chaperone PCu(A)C" evidence="2">
    <location>
        <begin position="20"/>
        <end position="234"/>
    </location>
</feature>
<dbReference type="Proteomes" id="UP001059617">
    <property type="component" value="Chromosome"/>
</dbReference>
<dbReference type="PROSITE" id="PS51257">
    <property type="entry name" value="PROKAR_LIPOPROTEIN"/>
    <property type="match status" value="1"/>
</dbReference>
<evidence type="ECO:0008006" key="5">
    <source>
        <dbReference type="Google" id="ProtNLM"/>
    </source>
</evidence>
<evidence type="ECO:0000256" key="1">
    <source>
        <dbReference type="SAM" id="MobiDB-lite"/>
    </source>
</evidence>